<evidence type="ECO:0000313" key="3">
    <source>
        <dbReference type="Proteomes" id="UP000075902"/>
    </source>
</evidence>
<name>A0A182TXS6_9DIPT</name>
<dbReference type="Proteomes" id="UP000075902">
    <property type="component" value="Unassembled WGS sequence"/>
</dbReference>
<evidence type="ECO:0000313" key="2">
    <source>
        <dbReference type="EnsemblMetazoa" id="AMEC010237-PA"/>
    </source>
</evidence>
<reference evidence="2" key="2">
    <citation type="submission" date="2020-05" db="UniProtKB">
        <authorList>
            <consortium name="EnsemblMetazoa"/>
        </authorList>
    </citation>
    <scope>IDENTIFICATION</scope>
    <source>
        <strain evidence="2">CM1001059</strain>
    </source>
</reference>
<accession>A0A182TXS6</accession>
<dbReference type="Pfam" id="PF14776">
    <property type="entry name" value="UNC-79"/>
    <property type="match status" value="1"/>
</dbReference>
<dbReference type="VEuPathDB" id="VectorBase:AMEC010237"/>
<feature type="compositionally biased region" description="Polar residues" evidence="1">
    <location>
        <begin position="1154"/>
        <end position="1168"/>
    </location>
</feature>
<feature type="region of interest" description="Disordered" evidence="1">
    <location>
        <begin position="461"/>
        <end position="491"/>
    </location>
</feature>
<dbReference type="STRING" id="34690.A0A182TXS6"/>
<dbReference type="PANTHER" id="PTHR21696">
    <property type="entry name" value="PROTEIN UNC-79 HOMOLOG"/>
    <property type="match status" value="1"/>
</dbReference>
<evidence type="ECO:0000256" key="1">
    <source>
        <dbReference type="SAM" id="MobiDB-lite"/>
    </source>
</evidence>
<keyword evidence="3" id="KW-1185">Reference proteome</keyword>
<sequence length="1254" mass="141574">MLVFQYSTNPAHHCQLLECLMRLKHNVAKDLLCVIGYGTAMSRASAAKLLFYYWPAFDPNLFDRKGLLCKFTNDLVPFVCQRESCPNAGNAEAVKVCYDHCISILYASDAPPPLYLCIECANEIHRDHRNLTFGDILHPMQQVSMVCENKCHGNRHNSRRGIDHIVHRSLPPMMMMDAEMQTYLVESVISLLREAKPLNVDFRKDSSMMETKGNTSGQNGGGEQQVDYLTLEERQLLGRYGIWLLVGRCTPTVDTPVEILGRLLSMLFHWFHVTAYSYDGQTESTLEKLKQDHICSWLKEVRISHYKEFIDCLLPHPPEYSRVGGHWDSLASRTSHLKEGLQRLICLIPYEIITQEIWDTVMPHWMEAITNDVPEKELIELKIVLNKILDAEMSPLGFDARAMYNFVAIRFEKTTAKVQQQALYWLQNLTKLEIVIPLPQLFAMFGDGVRIMKHGVQAEINKSKDSSRGGSSGGSAPVVEDESGNTSAISDDEVPMSKCMEFSTDAEHNLTCCVLMLDILLRQMELQEIEMHSGIYTTVAENVCRLLKCMVTAANVGMGNHSCRLMPPMQMVIDDEKTRKSPPELEKEAKSNERDISLSMAPLHIPLGPLATATVQIAKPNVIGESSSEGGGLDSENLDASHPFDGDEEFWHTSVGKFKFSIDTLPQSLQFIYQLLKEIPNIDKADILYYVLQCLNVMVLHGDAFVKAARDNRGFFIWCQENMLIKNTPLRAEVSLQTSLATAFCHLIAACDDINVHVAQRATLYLGTIHDYAIQALLYCLESQFDKFIVDRPVVLQSIYQLHNSLSDRKVLTWDFFLNRFDTLFVEAQVNLERAGDISYLRDLRNSENGSEILSTKINKAREALSQSDTTGSMSKTLSASFGTKWPYKRTMSAPATIIPRQESKIDGHVHSISGQNEDFHMGSLYRVIDLEEADKETIHLLVFLLMQFMSRPDLAYPTDEKPLFKIQSIVLRHLYLLLGYNQGEKFFHVSPARLRCSSVFNAFMANLPQVLDQNHQMGWLLLPTVIQLLLYAPNQANGGFLPPGTASGADQNHHNNVVTYNFSIWYLEPHVRRNWLMSLLVILYKYQYNQASMADQVQNLIRLVINSLDAQFHKCRRIPTTIIMDYSATRLRNQSQPSLGATSELGDEKRTTNDSSPPYSPLQTATLSLYGFEESSKGRSSRGKGAGGSKARKHAEVDGDDTESELVVIPESDVSDSTIQESSVQVRMGPSYNPDSHVDFKVFLLLCDLLGYI</sequence>
<dbReference type="EnsemblMetazoa" id="AMEC010237-RA">
    <property type="protein sequence ID" value="AMEC010237-PA"/>
    <property type="gene ID" value="AMEC010237"/>
</dbReference>
<dbReference type="InterPro" id="IPR024855">
    <property type="entry name" value="UNC79"/>
</dbReference>
<organism evidence="2 3">
    <name type="scientific">Anopheles melas</name>
    <dbReference type="NCBI Taxonomy" id="34690"/>
    <lineage>
        <taxon>Eukaryota</taxon>
        <taxon>Metazoa</taxon>
        <taxon>Ecdysozoa</taxon>
        <taxon>Arthropoda</taxon>
        <taxon>Hexapoda</taxon>
        <taxon>Insecta</taxon>
        <taxon>Pterygota</taxon>
        <taxon>Neoptera</taxon>
        <taxon>Endopterygota</taxon>
        <taxon>Diptera</taxon>
        <taxon>Nematocera</taxon>
        <taxon>Culicoidea</taxon>
        <taxon>Culicidae</taxon>
        <taxon>Anophelinae</taxon>
        <taxon>Anopheles</taxon>
    </lineage>
</organism>
<protein>
    <recommendedName>
        <fullName evidence="4">Protein unc-79 homolog</fullName>
    </recommendedName>
</protein>
<feature type="region of interest" description="Disordered" evidence="1">
    <location>
        <begin position="1135"/>
        <end position="1222"/>
    </location>
</feature>
<proteinExistence type="predicted"/>
<dbReference type="AlphaFoldDB" id="A0A182TXS6"/>
<evidence type="ECO:0008006" key="4">
    <source>
        <dbReference type="Google" id="ProtNLM"/>
    </source>
</evidence>
<dbReference type="PANTHER" id="PTHR21696:SF2">
    <property type="entry name" value="PROTEIN UNC-79 HOMOLOG"/>
    <property type="match status" value="1"/>
</dbReference>
<reference evidence="3" key="1">
    <citation type="submission" date="2014-01" db="EMBL/GenBank/DDBJ databases">
        <title>The Genome Sequence of Anopheles melas CM1001059_A (V2).</title>
        <authorList>
            <consortium name="The Broad Institute Genomics Platform"/>
            <person name="Neafsey D.E."/>
            <person name="Besansky N."/>
            <person name="Howell P."/>
            <person name="Walton C."/>
            <person name="Young S.K."/>
            <person name="Zeng Q."/>
            <person name="Gargeya S."/>
            <person name="Fitzgerald M."/>
            <person name="Haas B."/>
            <person name="Abouelleil A."/>
            <person name="Allen A.W."/>
            <person name="Alvarado L."/>
            <person name="Arachchi H.M."/>
            <person name="Berlin A.M."/>
            <person name="Chapman S.B."/>
            <person name="Gainer-Dewar J."/>
            <person name="Goldberg J."/>
            <person name="Griggs A."/>
            <person name="Gujja S."/>
            <person name="Hansen M."/>
            <person name="Howarth C."/>
            <person name="Imamovic A."/>
            <person name="Ireland A."/>
            <person name="Larimer J."/>
            <person name="McCowan C."/>
            <person name="Murphy C."/>
            <person name="Pearson M."/>
            <person name="Poon T.W."/>
            <person name="Priest M."/>
            <person name="Roberts A."/>
            <person name="Saif S."/>
            <person name="Shea T."/>
            <person name="Sisk P."/>
            <person name="Sykes S."/>
            <person name="Wortman J."/>
            <person name="Nusbaum C."/>
            <person name="Birren B."/>
        </authorList>
    </citation>
    <scope>NUCLEOTIDE SEQUENCE [LARGE SCALE GENOMIC DNA]</scope>
    <source>
        <strain evidence="3">CM1001059</strain>
    </source>
</reference>